<proteinExistence type="inferred from homology"/>
<dbReference type="PIRSF" id="PIRSF006268">
    <property type="entry name" value="ApbE"/>
    <property type="match status" value="1"/>
</dbReference>
<comment type="catalytic activity">
    <reaction evidence="9 10">
        <text>L-threonyl-[protein] + FAD = FMN-L-threonyl-[protein] + AMP + H(+)</text>
        <dbReference type="Rhea" id="RHEA:36847"/>
        <dbReference type="Rhea" id="RHEA-COMP:11060"/>
        <dbReference type="Rhea" id="RHEA-COMP:11061"/>
        <dbReference type="ChEBI" id="CHEBI:15378"/>
        <dbReference type="ChEBI" id="CHEBI:30013"/>
        <dbReference type="ChEBI" id="CHEBI:57692"/>
        <dbReference type="ChEBI" id="CHEBI:74257"/>
        <dbReference type="ChEBI" id="CHEBI:456215"/>
        <dbReference type="EC" id="2.7.1.180"/>
    </reaction>
</comment>
<dbReference type="GO" id="GO:0016740">
    <property type="term" value="F:transferase activity"/>
    <property type="evidence" value="ECO:0007669"/>
    <property type="project" value="UniProtKB-UniRule"/>
</dbReference>
<evidence type="ECO:0000256" key="9">
    <source>
        <dbReference type="ARBA" id="ARBA00048540"/>
    </source>
</evidence>
<dbReference type="RefSeq" id="WP_074914793.1">
    <property type="nucleotide sequence ID" value="NZ_CP081135.1"/>
</dbReference>
<evidence type="ECO:0000256" key="5">
    <source>
        <dbReference type="ARBA" id="ARBA00022723"/>
    </source>
</evidence>
<evidence type="ECO:0000256" key="11">
    <source>
        <dbReference type="PIRSR" id="PIRSR006268-2"/>
    </source>
</evidence>
<evidence type="ECO:0000256" key="10">
    <source>
        <dbReference type="PIRNR" id="PIRNR006268"/>
    </source>
</evidence>
<name>A0AAX2ZEQ7_9FIRM</name>
<organism evidence="13 14">
    <name type="scientific">Terrisporobacter hibernicus</name>
    <dbReference type="NCBI Taxonomy" id="2813371"/>
    <lineage>
        <taxon>Bacteria</taxon>
        <taxon>Bacillati</taxon>
        <taxon>Bacillota</taxon>
        <taxon>Clostridia</taxon>
        <taxon>Peptostreptococcales</taxon>
        <taxon>Peptostreptococcaceae</taxon>
        <taxon>Terrisporobacter</taxon>
    </lineage>
</organism>
<keyword evidence="7 10" id="KW-0460">Magnesium</keyword>
<keyword evidence="12" id="KW-1133">Transmembrane helix</keyword>
<dbReference type="InterPro" id="IPR003374">
    <property type="entry name" value="ApbE-like_sf"/>
</dbReference>
<keyword evidence="3 10" id="KW-0285">Flavoprotein</keyword>
<dbReference type="PANTHER" id="PTHR30040:SF2">
    <property type="entry name" value="FAD:PROTEIN FMN TRANSFERASE"/>
    <property type="match status" value="1"/>
</dbReference>
<keyword evidence="14" id="KW-1185">Reference proteome</keyword>
<accession>A0AAX2ZEQ7</accession>
<evidence type="ECO:0000256" key="6">
    <source>
        <dbReference type="ARBA" id="ARBA00022827"/>
    </source>
</evidence>
<keyword evidence="12" id="KW-0472">Membrane</keyword>
<protein>
    <recommendedName>
        <fullName evidence="2 10">FAD:protein FMN transferase</fullName>
        <ecNumber evidence="1 10">2.7.1.180</ecNumber>
    </recommendedName>
    <alternativeName>
        <fullName evidence="8 10">Flavin transferase</fullName>
    </alternativeName>
</protein>
<dbReference type="EMBL" id="CP081135">
    <property type="protein sequence ID" value="UEL46549.1"/>
    <property type="molecule type" value="Genomic_DNA"/>
</dbReference>
<feature type="transmembrane region" description="Helical" evidence="12">
    <location>
        <begin position="6"/>
        <end position="24"/>
    </location>
</feature>
<dbReference type="Pfam" id="PF02424">
    <property type="entry name" value="ApbE"/>
    <property type="match status" value="1"/>
</dbReference>
<keyword evidence="4 10" id="KW-0808">Transferase</keyword>
<evidence type="ECO:0000256" key="12">
    <source>
        <dbReference type="SAM" id="Phobius"/>
    </source>
</evidence>
<gene>
    <name evidence="13" type="ORF">JW646_12985</name>
</gene>
<dbReference type="SUPFAM" id="SSF143631">
    <property type="entry name" value="ApbE-like"/>
    <property type="match status" value="1"/>
</dbReference>
<evidence type="ECO:0000256" key="7">
    <source>
        <dbReference type="ARBA" id="ARBA00022842"/>
    </source>
</evidence>
<reference evidence="13 14" key="1">
    <citation type="journal article" date="2023" name="Int. J. Syst. Evol. Microbiol.">
        <title>Terrisporobacter hibernicus sp. nov., isolated from bovine faeces in Northern Ireland.</title>
        <authorList>
            <person name="Mitchell M."/>
            <person name="Nguyen S.V."/>
            <person name="Connor M."/>
            <person name="Fairley D.J."/>
            <person name="Donoghue O."/>
            <person name="Marshall H."/>
            <person name="Koolman L."/>
            <person name="McMullan G."/>
            <person name="Schaffer K.E."/>
            <person name="McGrath J.W."/>
            <person name="Fanning S."/>
        </authorList>
    </citation>
    <scope>NUCLEOTIDE SEQUENCE [LARGE SCALE GENOMIC DNA]</scope>
    <source>
        <strain evidence="13 14">MCA3</strain>
    </source>
</reference>
<keyword evidence="6 10" id="KW-0274">FAD</keyword>
<dbReference type="AlphaFoldDB" id="A0AAX2ZEQ7"/>
<feature type="binding site" evidence="11">
    <location>
        <position position="296"/>
    </location>
    <ligand>
        <name>Mg(2+)</name>
        <dbReference type="ChEBI" id="CHEBI:18420"/>
    </ligand>
</feature>
<keyword evidence="12" id="KW-0812">Transmembrane</keyword>
<evidence type="ECO:0000256" key="3">
    <source>
        <dbReference type="ARBA" id="ARBA00022630"/>
    </source>
</evidence>
<dbReference type="Gene3D" id="3.10.520.10">
    <property type="entry name" value="ApbE-like domains"/>
    <property type="match status" value="1"/>
</dbReference>
<evidence type="ECO:0000256" key="8">
    <source>
        <dbReference type="ARBA" id="ARBA00031306"/>
    </source>
</evidence>
<dbReference type="Proteomes" id="UP001198983">
    <property type="component" value="Chromosome"/>
</dbReference>
<feature type="binding site" evidence="11">
    <location>
        <position position="292"/>
    </location>
    <ligand>
        <name>Mg(2+)</name>
        <dbReference type="ChEBI" id="CHEBI:18420"/>
    </ligand>
</feature>
<keyword evidence="5 10" id="KW-0479">Metal-binding</keyword>
<sequence length="349" mass="39061">MNKKKLPSILILVVVIVFGLFIIIKNKKEDKYSNTYYNLGTINEITLYDITKKDGDRILKKCEAILKDIDDKMSSQIASSEISKINDNAGKNHVKVSDDTYYVIKESIKFSSMSNDTFDISVGPIIGLWGIGTESAKIPKEKEIKDNLTLVNYKDILLDDENHSVKLAKKNMKIDLGGIAKGYAADKIYEYLKEEKLERALINLGGNIYVLGNKENNQPFSIGVQDPTKPRGNSIGNIKVSNKSVVTSGIYERYFEKNNKIYHHMLDPHTGYPFDNNLSSVTIVSDKSIICDALSTTTFGLGIKDGLKLVESLDGVDAIFITKDKKIYLSSNLKNKFNLTDSSFNIVDK</sequence>
<comment type="cofactor">
    <cofactor evidence="11">
        <name>Mg(2+)</name>
        <dbReference type="ChEBI" id="CHEBI:18420"/>
    </cofactor>
    <cofactor evidence="11">
        <name>Mn(2+)</name>
        <dbReference type="ChEBI" id="CHEBI:29035"/>
    </cofactor>
    <text evidence="11">Magnesium. Can also use manganese.</text>
</comment>
<evidence type="ECO:0000256" key="4">
    <source>
        <dbReference type="ARBA" id="ARBA00022679"/>
    </source>
</evidence>
<dbReference type="EC" id="2.7.1.180" evidence="1 10"/>
<evidence type="ECO:0000256" key="2">
    <source>
        <dbReference type="ARBA" id="ARBA00016337"/>
    </source>
</evidence>
<evidence type="ECO:0000256" key="1">
    <source>
        <dbReference type="ARBA" id="ARBA00011955"/>
    </source>
</evidence>
<feature type="binding site" evidence="11">
    <location>
        <position position="178"/>
    </location>
    <ligand>
        <name>Mg(2+)</name>
        <dbReference type="ChEBI" id="CHEBI:18420"/>
    </ligand>
</feature>
<comment type="similarity">
    <text evidence="10">Belongs to the ApbE family.</text>
</comment>
<evidence type="ECO:0000313" key="14">
    <source>
        <dbReference type="Proteomes" id="UP001198983"/>
    </source>
</evidence>
<evidence type="ECO:0000313" key="13">
    <source>
        <dbReference type="EMBL" id="UEL46549.1"/>
    </source>
</evidence>
<dbReference type="GO" id="GO:0046872">
    <property type="term" value="F:metal ion binding"/>
    <property type="evidence" value="ECO:0007669"/>
    <property type="project" value="UniProtKB-UniRule"/>
</dbReference>
<dbReference type="PANTHER" id="PTHR30040">
    <property type="entry name" value="THIAMINE BIOSYNTHESIS LIPOPROTEIN APBE"/>
    <property type="match status" value="1"/>
</dbReference>
<dbReference type="InterPro" id="IPR024932">
    <property type="entry name" value="ApbE"/>
</dbReference>
<dbReference type="KEGG" id="tem:JW646_12985"/>